<reference evidence="2 3" key="1">
    <citation type="submission" date="2018-01" db="EMBL/GenBank/DDBJ databases">
        <title>Comparison of the Chinese Bamboo Partridge and Red Junglefowl genome sequences highlights the importance of demography in genome evolution.</title>
        <authorList>
            <person name="Tiley G.P."/>
            <person name="Kimball R.T."/>
            <person name="Braun E.L."/>
            <person name="Burleigh J.G."/>
        </authorList>
    </citation>
    <scope>NUCLEOTIDE SEQUENCE [LARGE SCALE GENOMIC DNA]</scope>
    <source>
        <strain evidence="2">RTK389</strain>
        <tissue evidence="2">Blood</tissue>
    </source>
</reference>
<name>A0A2P4TH03_BAMTH</name>
<keyword evidence="1" id="KW-0472">Membrane</keyword>
<proteinExistence type="predicted"/>
<evidence type="ECO:0000313" key="2">
    <source>
        <dbReference type="EMBL" id="POI35643.1"/>
    </source>
</evidence>
<protein>
    <submittedName>
        <fullName evidence="2">Uncharacterized protein</fullName>
    </submittedName>
</protein>
<evidence type="ECO:0000313" key="3">
    <source>
        <dbReference type="Proteomes" id="UP000237246"/>
    </source>
</evidence>
<evidence type="ECO:0000256" key="1">
    <source>
        <dbReference type="SAM" id="Phobius"/>
    </source>
</evidence>
<dbReference type="EMBL" id="PPHD01000305">
    <property type="protein sequence ID" value="POI35643.1"/>
    <property type="molecule type" value="Genomic_DNA"/>
</dbReference>
<comment type="caution">
    <text evidence="2">The sequence shown here is derived from an EMBL/GenBank/DDBJ whole genome shotgun (WGS) entry which is preliminary data.</text>
</comment>
<dbReference type="Proteomes" id="UP000237246">
    <property type="component" value="Unassembled WGS sequence"/>
</dbReference>
<keyword evidence="1" id="KW-1133">Transmembrane helix</keyword>
<gene>
    <name evidence="2" type="ORF">CIB84_000603</name>
</gene>
<accession>A0A2P4TH03</accession>
<dbReference type="OrthoDB" id="9909019at2759"/>
<sequence length="135" mass="15102">MEQLSSDLFETNRGGYRETPATATPVDCLCEIVPLLSVGEVAFLLYKQTCVKNVPRMCCAPVYVISGSEILGVKILRVTSVTLSNPAEKVAYLIIFHILFVLFVWTYWKSIFTLPVQPGKKVRIPALPIHCRVTE</sequence>
<dbReference type="AlphaFoldDB" id="A0A2P4TH03"/>
<keyword evidence="3" id="KW-1185">Reference proteome</keyword>
<keyword evidence="1" id="KW-0812">Transmembrane</keyword>
<organism evidence="2 3">
    <name type="scientific">Bambusicola thoracicus</name>
    <name type="common">Chinese bamboo-partridge</name>
    <name type="synonym">Perdix thoracica</name>
    <dbReference type="NCBI Taxonomy" id="9083"/>
    <lineage>
        <taxon>Eukaryota</taxon>
        <taxon>Metazoa</taxon>
        <taxon>Chordata</taxon>
        <taxon>Craniata</taxon>
        <taxon>Vertebrata</taxon>
        <taxon>Euteleostomi</taxon>
        <taxon>Archelosauria</taxon>
        <taxon>Archosauria</taxon>
        <taxon>Dinosauria</taxon>
        <taxon>Saurischia</taxon>
        <taxon>Theropoda</taxon>
        <taxon>Coelurosauria</taxon>
        <taxon>Aves</taxon>
        <taxon>Neognathae</taxon>
        <taxon>Galloanserae</taxon>
        <taxon>Galliformes</taxon>
        <taxon>Phasianidae</taxon>
        <taxon>Perdicinae</taxon>
        <taxon>Bambusicola</taxon>
    </lineage>
</organism>
<feature type="transmembrane region" description="Helical" evidence="1">
    <location>
        <begin position="90"/>
        <end position="108"/>
    </location>
</feature>